<dbReference type="EMBL" id="KE504158">
    <property type="protein sequence ID" value="EPS99284.1"/>
    <property type="molecule type" value="Genomic_DNA"/>
</dbReference>
<sequence>MNAQGTDIYANATLTRHTLITDLPADILLIIAREVLRSAHRPAIEPGSSDCDHVVRLDPWGSVFARRDSVNWSAVIPYQELLASLFPLWRIAMSPISSLWTHLVIWTGRNPTPFERIHEYLLWSRDKPLDIFILRRYDPSLEDPTEKAYVNAVLELLLPHMQRWRVLCMKLLHSSSLPIPNIDLVGPAEKLTRLYLDFLVDDLTTWQSSVPPTGRLEAPLLTVLSMGGVHFRDAYVMPRWEPLFLSSLTELTVADYQSCNGPFPFIDLLTCLTGIAKGGLVLKLENLQLDCSYTGPQLPYRHPVTRTTWESWVHFIGMDVEALVHYPRLLDWVYSDITYVRCATPLSPGARLATAAGVHFSDIHDPAVLLSLLKAVSDPDSDSYSLSFTRCSCLREIFRELGKPPAVTPDTTDVHARSWMFSGLGALMVEDCSQISSADFRALIEARAMADEAADIKHAAGLDLLPEDDVTSLLTLTVRNCGQLAPYDRVWFLAHLDGFWWEN</sequence>
<dbReference type="Proteomes" id="UP000015241">
    <property type="component" value="Unassembled WGS sequence"/>
</dbReference>
<protein>
    <recommendedName>
        <fullName evidence="3">F-box domain-containing protein</fullName>
    </recommendedName>
</protein>
<dbReference type="STRING" id="743788.S8FLW8"/>
<gene>
    <name evidence="1" type="ORF">FOMPIDRAFT_1017189</name>
</gene>
<keyword evidence="2" id="KW-1185">Reference proteome</keyword>
<dbReference type="HOGENOM" id="CLU_027732_3_0_1"/>
<evidence type="ECO:0000313" key="1">
    <source>
        <dbReference type="EMBL" id="EPS99284.1"/>
    </source>
</evidence>
<accession>S8FLW8</accession>
<dbReference type="OrthoDB" id="2799175at2759"/>
<evidence type="ECO:0000313" key="2">
    <source>
        <dbReference type="Proteomes" id="UP000015241"/>
    </source>
</evidence>
<dbReference type="AlphaFoldDB" id="S8FLW8"/>
<dbReference type="InParanoid" id="S8FLW8"/>
<name>S8FLW8_FOMSC</name>
<evidence type="ECO:0008006" key="3">
    <source>
        <dbReference type="Google" id="ProtNLM"/>
    </source>
</evidence>
<reference evidence="1 2" key="1">
    <citation type="journal article" date="2012" name="Science">
        <title>The Paleozoic origin of enzymatic lignin decomposition reconstructed from 31 fungal genomes.</title>
        <authorList>
            <person name="Floudas D."/>
            <person name="Binder M."/>
            <person name="Riley R."/>
            <person name="Barry K."/>
            <person name="Blanchette R.A."/>
            <person name="Henrissat B."/>
            <person name="Martinez A.T."/>
            <person name="Otillar R."/>
            <person name="Spatafora J.W."/>
            <person name="Yadav J.S."/>
            <person name="Aerts A."/>
            <person name="Benoit I."/>
            <person name="Boyd A."/>
            <person name="Carlson A."/>
            <person name="Copeland A."/>
            <person name="Coutinho P.M."/>
            <person name="de Vries R.P."/>
            <person name="Ferreira P."/>
            <person name="Findley K."/>
            <person name="Foster B."/>
            <person name="Gaskell J."/>
            <person name="Glotzer D."/>
            <person name="Gorecki P."/>
            <person name="Heitman J."/>
            <person name="Hesse C."/>
            <person name="Hori C."/>
            <person name="Igarashi K."/>
            <person name="Jurgens J.A."/>
            <person name="Kallen N."/>
            <person name="Kersten P."/>
            <person name="Kohler A."/>
            <person name="Kuees U."/>
            <person name="Kumar T.K.A."/>
            <person name="Kuo A."/>
            <person name="LaButti K."/>
            <person name="Larrondo L.F."/>
            <person name="Lindquist E."/>
            <person name="Ling A."/>
            <person name="Lombard V."/>
            <person name="Lucas S."/>
            <person name="Lundell T."/>
            <person name="Martin R."/>
            <person name="McLaughlin D.J."/>
            <person name="Morgenstern I."/>
            <person name="Morin E."/>
            <person name="Murat C."/>
            <person name="Nagy L.G."/>
            <person name="Nolan M."/>
            <person name="Ohm R.A."/>
            <person name="Patyshakuliyeva A."/>
            <person name="Rokas A."/>
            <person name="Ruiz-Duenas F.J."/>
            <person name="Sabat G."/>
            <person name="Salamov A."/>
            <person name="Samejima M."/>
            <person name="Schmutz J."/>
            <person name="Slot J.C."/>
            <person name="St John F."/>
            <person name="Stenlid J."/>
            <person name="Sun H."/>
            <person name="Sun S."/>
            <person name="Syed K."/>
            <person name="Tsang A."/>
            <person name="Wiebenga A."/>
            <person name="Young D."/>
            <person name="Pisabarro A."/>
            <person name="Eastwood D.C."/>
            <person name="Martin F."/>
            <person name="Cullen D."/>
            <person name="Grigoriev I.V."/>
            <person name="Hibbett D.S."/>
        </authorList>
    </citation>
    <scope>NUCLEOTIDE SEQUENCE</scope>
    <source>
        <strain evidence="2">FP-58527</strain>
    </source>
</reference>
<dbReference type="eggNOG" id="ENOG502T2N9">
    <property type="taxonomic scope" value="Eukaryota"/>
</dbReference>
<organism evidence="1 2">
    <name type="scientific">Fomitopsis schrenkii</name>
    <name type="common">Brown rot fungus</name>
    <dbReference type="NCBI Taxonomy" id="2126942"/>
    <lineage>
        <taxon>Eukaryota</taxon>
        <taxon>Fungi</taxon>
        <taxon>Dikarya</taxon>
        <taxon>Basidiomycota</taxon>
        <taxon>Agaricomycotina</taxon>
        <taxon>Agaricomycetes</taxon>
        <taxon>Polyporales</taxon>
        <taxon>Fomitopsis</taxon>
    </lineage>
</organism>
<proteinExistence type="predicted"/>